<feature type="region of interest" description="Disordered" evidence="1">
    <location>
        <begin position="1"/>
        <end position="25"/>
    </location>
</feature>
<dbReference type="Proteomes" id="UP000503311">
    <property type="component" value="Segment"/>
</dbReference>
<name>A0A6G6XTL0_9CAUD</name>
<sequence length="49" mass="5638">MLFSLKSAEVASQRQNPQEEPGNSYASNERYYGFDYEVFHLSISFVLMG</sequence>
<evidence type="ECO:0000313" key="3">
    <source>
        <dbReference type="Proteomes" id="UP000503311"/>
    </source>
</evidence>
<protein>
    <submittedName>
        <fullName evidence="2">Uncharacterized protein</fullName>
    </submittedName>
</protein>
<accession>A0A6G6XTL0</accession>
<evidence type="ECO:0000313" key="2">
    <source>
        <dbReference type="EMBL" id="QIG62057.1"/>
    </source>
</evidence>
<organism evidence="2 3">
    <name type="scientific">Citrobacter phage IME-JL8</name>
    <dbReference type="NCBI Taxonomy" id="2709754"/>
    <lineage>
        <taxon>Viruses</taxon>
        <taxon>Duplodnaviria</taxon>
        <taxon>Heunggongvirae</taxon>
        <taxon>Uroviricota</taxon>
        <taxon>Caudoviricetes</taxon>
        <taxon>Drexlerviridae</taxon>
        <taxon>Tunavirinae</taxon>
        <taxon>Sertoctavirus</taxon>
        <taxon>Sertoctavirus SRT8</taxon>
    </lineage>
</organism>
<proteinExistence type="predicted"/>
<dbReference type="EMBL" id="MT023084">
    <property type="protein sequence ID" value="QIG62057.1"/>
    <property type="molecule type" value="Genomic_DNA"/>
</dbReference>
<evidence type="ECO:0000256" key="1">
    <source>
        <dbReference type="SAM" id="MobiDB-lite"/>
    </source>
</evidence>
<reference evidence="2 3" key="1">
    <citation type="submission" date="2020-01" db="EMBL/GenBank/DDBJ databases">
        <authorList>
            <person name="Zhang L."/>
            <person name="Jia K."/>
            <person name="Liu Z."/>
        </authorList>
    </citation>
    <scope>NUCLEOTIDE SEQUENCE [LARGE SCALE GENOMIC DNA]</scope>
</reference>